<sequence length="135" mass="15929">MLQIFRKSYFPVAWVILLHVLLLFPDREFTERKLIVIPHLDKVVHFGLYFILTGSWMIFLNLKGDIIPQKKRNRDLLIIFLAVLDGLLIEYLQQSKWIQRDFDWYDVLFDGIGAVAGVLAASYLFSKFWAQKKPL</sequence>
<dbReference type="PANTHER" id="PTHR28008:SF1">
    <property type="entry name" value="DOMAIN PROTEIN, PUTATIVE (AFU_ORTHOLOGUE AFUA_3G10980)-RELATED"/>
    <property type="match status" value="1"/>
</dbReference>
<feature type="transmembrane region" description="Helical" evidence="1">
    <location>
        <begin position="74"/>
        <end position="92"/>
    </location>
</feature>
<dbReference type="STRING" id="1349421.OI18_02685"/>
<organism evidence="2 3">
    <name type="scientific">Flavihumibacter solisilvae</name>
    <dbReference type="NCBI Taxonomy" id="1349421"/>
    <lineage>
        <taxon>Bacteria</taxon>
        <taxon>Pseudomonadati</taxon>
        <taxon>Bacteroidota</taxon>
        <taxon>Chitinophagia</taxon>
        <taxon>Chitinophagales</taxon>
        <taxon>Chitinophagaceae</taxon>
        <taxon>Flavihumibacter</taxon>
    </lineage>
</organism>
<keyword evidence="1" id="KW-1133">Transmembrane helix</keyword>
<keyword evidence="1" id="KW-0472">Membrane</keyword>
<keyword evidence="3" id="KW-1185">Reference proteome</keyword>
<dbReference type="PANTHER" id="PTHR28008">
    <property type="entry name" value="DOMAIN PROTEIN, PUTATIVE (AFU_ORTHOLOGUE AFUA_3G10980)-RELATED"/>
    <property type="match status" value="1"/>
</dbReference>
<dbReference type="AlphaFoldDB" id="A0A0C1L9A9"/>
<reference evidence="2 3" key="1">
    <citation type="submission" date="2014-11" db="EMBL/GenBank/DDBJ databases">
        <title>Genome sequence of Flavihumibacter solisilvae 3-3.</title>
        <authorList>
            <person name="Zhou G."/>
            <person name="Li M."/>
            <person name="Wang G."/>
        </authorList>
    </citation>
    <scope>NUCLEOTIDE SEQUENCE [LARGE SCALE GENOMIC DNA]</scope>
    <source>
        <strain evidence="2 3">3-3</strain>
    </source>
</reference>
<evidence type="ECO:0000313" key="3">
    <source>
        <dbReference type="Proteomes" id="UP000031408"/>
    </source>
</evidence>
<protein>
    <recommendedName>
        <fullName evidence="4">VanZ-like domain-containing protein</fullName>
    </recommendedName>
</protein>
<evidence type="ECO:0000313" key="2">
    <source>
        <dbReference type="EMBL" id="KIC96091.1"/>
    </source>
</evidence>
<name>A0A0C1L9A9_9BACT</name>
<dbReference type="OrthoDB" id="1524985at2"/>
<feature type="transmembrane region" description="Helical" evidence="1">
    <location>
        <begin position="104"/>
        <end position="125"/>
    </location>
</feature>
<dbReference type="NCBIfam" id="NF037970">
    <property type="entry name" value="vanZ_1"/>
    <property type="match status" value="1"/>
</dbReference>
<accession>A0A0C1L9A9</accession>
<feature type="transmembrane region" description="Helical" evidence="1">
    <location>
        <begin position="7"/>
        <end position="24"/>
    </location>
</feature>
<keyword evidence="1" id="KW-0812">Transmembrane</keyword>
<dbReference type="RefSeq" id="WP_039136899.1">
    <property type="nucleotide sequence ID" value="NZ_JSVC01000002.1"/>
</dbReference>
<dbReference type="Proteomes" id="UP000031408">
    <property type="component" value="Unassembled WGS sequence"/>
</dbReference>
<dbReference type="EMBL" id="JSVC01000002">
    <property type="protein sequence ID" value="KIC96091.1"/>
    <property type="molecule type" value="Genomic_DNA"/>
</dbReference>
<evidence type="ECO:0000256" key="1">
    <source>
        <dbReference type="SAM" id="Phobius"/>
    </source>
</evidence>
<gene>
    <name evidence="2" type="ORF">OI18_02685</name>
</gene>
<comment type="caution">
    <text evidence="2">The sequence shown here is derived from an EMBL/GenBank/DDBJ whole genome shotgun (WGS) entry which is preliminary data.</text>
</comment>
<evidence type="ECO:0008006" key="4">
    <source>
        <dbReference type="Google" id="ProtNLM"/>
    </source>
</evidence>
<feature type="transmembrane region" description="Helical" evidence="1">
    <location>
        <begin position="44"/>
        <end position="62"/>
    </location>
</feature>
<proteinExistence type="predicted"/>